<feature type="compositionally biased region" description="Basic and acidic residues" evidence="2">
    <location>
        <begin position="445"/>
        <end position="478"/>
    </location>
</feature>
<name>A0AAW1TTV6_9CUCU</name>
<proteinExistence type="predicted"/>
<feature type="region of interest" description="Disordered" evidence="2">
    <location>
        <begin position="792"/>
        <end position="970"/>
    </location>
</feature>
<feature type="coiled-coil region" evidence="1">
    <location>
        <begin position="682"/>
        <end position="724"/>
    </location>
</feature>
<feature type="compositionally biased region" description="Basic and acidic residues" evidence="2">
    <location>
        <begin position="953"/>
        <end position="970"/>
    </location>
</feature>
<feature type="compositionally biased region" description="Low complexity" evidence="2">
    <location>
        <begin position="513"/>
        <end position="526"/>
    </location>
</feature>
<feature type="compositionally biased region" description="Basic and acidic residues" evidence="2">
    <location>
        <begin position="144"/>
        <end position="156"/>
    </location>
</feature>
<keyword evidence="1" id="KW-0175">Coiled coil</keyword>
<feature type="compositionally biased region" description="Basic and acidic residues" evidence="2">
    <location>
        <begin position="541"/>
        <end position="569"/>
    </location>
</feature>
<dbReference type="Gene3D" id="1.20.120.20">
    <property type="entry name" value="Apolipoprotein"/>
    <property type="match status" value="1"/>
</dbReference>
<feature type="region of interest" description="Disordered" evidence="2">
    <location>
        <begin position="128"/>
        <end position="156"/>
    </location>
</feature>
<accession>A0AAW1TTV6</accession>
<evidence type="ECO:0000256" key="1">
    <source>
        <dbReference type="SAM" id="Coils"/>
    </source>
</evidence>
<feature type="compositionally biased region" description="Basic and acidic residues" evidence="2">
    <location>
        <begin position="626"/>
        <end position="637"/>
    </location>
</feature>
<evidence type="ECO:0000256" key="2">
    <source>
        <dbReference type="SAM" id="MobiDB-lite"/>
    </source>
</evidence>
<feature type="region of interest" description="Disordered" evidence="2">
    <location>
        <begin position="195"/>
        <end position="229"/>
    </location>
</feature>
<feature type="region of interest" description="Disordered" evidence="2">
    <location>
        <begin position="1"/>
        <end position="25"/>
    </location>
</feature>
<feature type="region of interest" description="Disordered" evidence="2">
    <location>
        <begin position="290"/>
        <end position="324"/>
    </location>
</feature>
<keyword evidence="4" id="KW-1185">Reference proteome</keyword>
<feature type="region of interest" description="Disordered" evidence="2">
    <location>
        <begin position="244"/>
        <end position="271"/>
    </location>
</feature>
<sequence length="1149" mass="128829">MDGESDTKTAEGESEEKVTEEPFLPFLSKRASLLEEAEVPTKYSEKEETIDSKDINLNQEYHLPLKSEEIAQEVVKDETEEIHDSALKPKEEKDMKVSSAETTELSEILENLIRDADPDSVLEECKKDDEVGSQILDGITDQIPTEKLDNEKEPLPEAEKVYIEDQVEQAKSKDVESRIVKEIQLDDIDNFIHQERSHTHREMESSVTDIKTDKKVEDVEKPVTEKPLDELQAKTIEAGIQSVQEFKEDKEETVSSSTDSNKIDIEKDKETKSNLDHRKELKLEAVEHIEDENKLEKGMMEAKEKDEDEEHDRAEVKCESEEPLMKTEKIKIDLTDKPEHAEAVLLKSTPESPVINVIPSLPALPTDIDKMELGRKSPKEREEDVAKIVASVATVLKSDAPLEEFHGKIPLTTNTPYGAYTTELRETHITTCDSPVHDSSILHEEPHQEATEEKIESSHSLEGKDDEKLDDHGLIRIDESEDPGTVHRMLVTASSEDGGEEIEICPAGTITFSKSSESSGRSSPENVSRKPSQSSSALDTISDHTTVKELVESQPKKEEIEEHASKTSIEHLQSSGESVEESETPKLYPELDIKKGIESLEDQIECKVSSSKKQDEPSEMQYSSDTSKEISQDTKEIHETVSDKVHSIFGSILSSASKIEETISHAITDTIHSAESTIDEGLKKVESEIDEVKHKITKIESDAVESLSEKKEKAEQLISDRLKESASSLEKVFDETDKEKNSLIQDAQTTLTRISAPLKDTFGDLLSNVVDSIKDKDDSLITAEDEKIVKSGEITIDEIQKVKEKPIPDEGQKETKSTETEKTTPEPSSNLYPSLESEMKEEGKEFDILTSTQTTKDATKSDASTHEEKILPTVDDVKGETDDTVKKGEKSEKVPSRQSEKTAPIILNGLDNEENVSDKTDAERSVDSGSTFKDEKQKHQVPISHDILSTKLPEIKSDVDERTETPQKKIISEIIPDAQYKSNVADSKISSPVDTINEPLSSPQKSLEAQQIPSTLQHDIDSISSSVENIKDSAKDLQKEIIKDLEEKKITLVDYTKDSLKGSKDKHESLIHKTEDSVKELEEKIVDLKEKQESVIDEIKDSVKDLEEELVEDLKERQESVVDKTKDFVKEFEGTGSRRFRGKTEIFST</sequence>
<organism evidence="3 4">
    <name type="scientific">Henosepilachna vigintioctopunctata</name>
    <dbReference type="NCBI Taxonomy" id="420089"/>
    <lineage>
        <taxon>Eukaryota</taxon>
        <taxon>Metazoa</taxon>
        <taxon>Ecdysozoa</taxon>
        <taxon>Arthropoda</taxon>
        <taxon>Hexapoda</taxon>
        <taxon>Insecta</taxon>
        <taxon>Pterygota</taxon>
        <taxon>Neoptera</taxon>
        <taxon>Endopterygota</taxon>
        <taxon>Coleoptera</taxon>
        <taxon>Polyphaga</taxon>
        <taxon>Cucujiformia</taxon>
        <taxon>Coccinelloidea</taxon>
        <taxon>Coccinellidae</taxon>
        <taxon>Epilachninae</taxon>
        <taxon>Epilachnini</taxon>
        <taxon>Henosepilachna</taxon>
    </lineage>
</organism>
<feature type="region of interest" description="Disordered" evidence="2">
    <location>
        <begin position="990"/>
        <end position="1019"/>
    </location>
</feature>
<dbReference type="EMBL" id="JARQZJ010000005">
    <property type="protein sequence ID" value="KAK9871235.1"/>
    <property type="molecule type" value="Genomic_DNA"/>
</dbReference>
<evidence type="ECO:0000313" key="4">
    <source>
        <dbReference type="Proteomes" id="UP001431783"/>
    </source>
</evidence>
<feature type="region of interest" description="Disordered" evidence="2">
    <location>
        <begin position="75"/>
        <end position="102"/>
    </location>
</feature>
<protein>
    <submittedName>
        <fullName evidence="3">Uncharacterized protein</fullName>
    </submittedName>
</protein>
<feature type="compositionally biased region" description="Basic and acidic residues" evidence="2">
    <location>
        <begin position="916"/>
        <end position="938"/>
    </location>
</feature>
<feature type="region of interest" description="Disordered" evidence="2">
    <location>
        <begin position="605"/>
        <end position="637"/>
    </location>
</feature>
<feature type="compositionally biased region" description="Basic and acidic residues" evidence="2">
    <location>
        <begin position="837"/>
        <end position="847"/>
    </location>
</feature>
<feature type="compositionally biased region" description="Basic and acidic residues" evidence="2">
    <location>
        <begin position="857"/>
        <end position="900"/>
    </location>
</feature>
<feature type="region of interest" description="Disordered" evidence="2">
    <location>
        <begin position="445"/>
        <end position="590"/>
    </location>
</feature>
<feature type="compositionally biased region" description="Polar residues" evidence="2">
    <location>
        <begin position="529"/>
        <end position="539"/>
    </location>
</feature>
<dbReference type="Proteomes" id="UP001431783">
    <property type="component" value="Unassembled WGS sequence"/>
</dbReference>
<feature type="coiled-coil region" evidence="1">
    <location>
        <begin position="1020"/>
        <end position="1116"/>
    </location>
</feature>
<gene>
    <name evidence="3" type="ORF">WA026_011511</name>
</gene>
<dbReference type="AlphaFoldDB" id="A0AAW1TTV6"/>
<reference evidence="3 4" key="1">
    <citation type="submission" date="2023-03" db="EMBL/GenBank/DDBJ databases">
        <title>Genome insight into feeding habits of ladybird beetles.</title>
        <authorList>
            <person name="Li H.-S."/>
            <person name="Huang Y.-H."/>
            <person name="Pang H."/>
        </authorList>
    </citation>
    <scope>NUCLEOTIDE SEQUENCE [LARGE SCALE GENOMIC DNA]</scope>
    <source>
        <strain evidence="3">SYSU_2023b</strain>
        <tissue evidence="3">Whole body</tissue>
    </source>
</reference>
<comment type="caution">
    <text evidence="3">The sequence shown here is derived from an EMBL/GenBank/DDBJ whole genome shotgun (WGS) entry which is preliminary data.</text>
</comment>
<feature type="compositionally biased region" description="Basic and acidic residues" evidence="2">
    <location>
        <begin position="1"/>
        <end position="20"/>
    </location>
</feature>
<evidence type="ECO:0000313" key="3">
    <source>
        <dbReference type="EMBL" id="KAK9871235.1"/>
    </source>
</evidence>
<feature type="compositionally biased region" description="Basic and acidic residues" evidence="2">
    <location>
        <begin position="75"/>
        <end position="96"/>
    </location>
</feature>
<feature type="compositionally biased region" description="Basic and acidic residues" evidence="2">
    <location>
        <begin position="261"/>
        <end position="271"/>
    </location>
</feature>
<feature type="compositionally biased region" description="Basic and acidic residues" evidence="2">
    <location>
        <begin position="798"/>
        <end position="824"/>
    </location>
</feature>